<accession>A0A1U8D5Q0</accession>
<comment type="similarity">
    <text evidence="2 7">Belongs to the tetraspanin (TM4SF) family.</text>
</comment>
<keyword evidence="6" id="KW-1015">Disulfide bond</keyword>
<dbReference type="InterPro" id="IPR018499">
    <property type="entry name" value="Tetraspanin/Peripherin"/>
</dbReference>
<name>A0A1U8D5Q0_ALLSI</name>
<keyword evidence="3 7" id="KW-0812">Transmembrane</keyword>
<keyword evidence="4 7" id="KW-1133">Transmembrane helix</keyword>
<proteinExistence type="inferred from homology"/>
<dbReference type="PROSITE" id="PS00421">
    <property type="entry name" value="TM4_1"/>
    <property type="match status" value="1"/>
</dbReference>
<dbReference type="eggNOG" id="KOG3882">
    <property type="taxonomic scope" value="Eukaryota"/>
</dbReference>
<dbReference type="Pfam" id="PF00335">
    <property type="entry name" value="Tetraspanin"/>
    <property type="match status" value="1"/>
</dbReference>
<evidence type="ECO:0000256" key="5">
    <source>
        <dbReference type="ARBA" id="ARBA00023136"/>
    </source>
</evidence>
<evidence type="ECO:0000256" key="7">
    <source>
        <dbReference type="RuleBase" id="RU361218"/>
    </source>
</evidence>
<keyword evidence="8" id="KW-1185">Reference proteome</keyword>
<dbReference type="InterPro" id="IPR018503">
    <property type="entry name" value="Tetraspanin_CS"/>
</dbReference>
<dbReference type="Gene3D" id="1.10.1450.10">
    <property type="entry name" value="Tetraspanin"/>
    <property type="match status" value="1"/>
</dbReference>
<organism evidence="8 9">
    <name type="scientific">Alligator sinensis</name>
    <name type="common">Chinese alligator</name>
    <dbReference type="NCBI Taxonomy" id="38654"/>
    <lineage>
        <taxon>Eukaryota</taxon>
        <taxon>Metazoa</taxon>
        <taxon>Chordata</taxon>
        <taxon>Craniata</taxon>
        <taxon>Vertebrata</taxon>
        <taxon>Euteleostomi</taxon>
        <taxon>Archelosauria</taxon>
        <taxon>Archosauria</taxon>
        <taxon>Crocodylia</taxon>
        <taxon>Alligatoridae</taxon>
        <taxon>Alligatorinae</taxon>
        <taxon>Alligator</taxon>
    </lineage>
</organism>
<dbReference type="RefSeq" id="XP_014372450.2">
    <property type="nucleotide sequence ID" value="XM_014516964.2"/>
</dbReference>
<dbReference type="PIRSF" id="PIRSF002419">
    <property type="entry name" value="Tetraspanin"/>
    <property type="match status" value="1"/>
</dbReference>
<feature type="transmembrane region" description="Helical" evidence="7">
    <location>
        <begin position="21"/>
        <end position="47"/>
    </location>
</feature>
<dbReference type="GeneID" id="102388392"/>
<evidence type="ECO:0000313" key="9">
    <source>
        <dbReference type="RefSeq" id="XP_014372450.2"/>
    </source>
</evidence>
<evidence type="ECO:0000313" key="8">
    <source>
        <dbReference type="Proteomes" id="UP000189705"/>
    </source>
</evidence>
<dbReference type="Proteomes" id="UP000189705">
    <property type="component" value="Unplaced"/>
</dbReference>
<sequence length="251" mass="27825">MHPRFRGLRVQVMALSQRCLLYLKVQLFIFNLIFWLGGCGALGVGVWLSLSQGRFSALSLSFPSLGIAGLFLAAGAVVMAVGFVGCLGASTEHRCLLLTFFVILAAIVLLELGGFVVFYACRDKFDRYAQDDLKSGLRRYGTPGDPALTQAWDTVQTEFRCCGVQNFTDWFEIQNATALPESCCLEHGTPCHSPTATWWKEPCYEKVKRWVGENIWAMGIFAACIGVVQVLGLISSMLMYCQVLQAEKYCE</sequence>
<feature type="transmembrane region" description="Helical" evidence="7">
    <location>
        <begin position="96"/>
        <end position="120"/>
    </location>
</feature>
<evidence type="ECO:0000256" key="2">
    <source>
        <dbReference type="ARBA" id="ARBA00006840"/>
    </source>
</evidence>
<dbReference type="PANTHER" id="PTHR19282">
    <property type="entry name" value="TETRASPANIN"/>
    <property type="match status" value="1"/>
</dbReference>
<comment type="subcellular location">
    <subcellularLocation>
        <location evidence="1 7">Membrane</location>
        <topology evidence="1 7">Multi-pass membrane protein</topology>
    </subcellularLocation>
</comment>
<gene>
    <name evidence="9" type="primary">LOC102388392</name>
</gene>
<dbReference type="SUPFAM" id="SSF48652">
    <property type="entry name" value="Tetraspanin"/>
    <property type="match status" value="1"/>
</dbReference>
<protein>
    <recommendedName>
        <fullName evidence="7">Tetraspanin</fullName>
    </recommendedName>
</protein>
<dbReference type="CDD" id="cd03165">
    <property type="entry name" value="NET-5_like_LEL"/>
    <property type="match status" value="1"/>
</dbReference>
<dbReference type="GO" id="GO:0005886">
    <property type="term" value="C:plasma membrane"/>
    <property type="evidence" value="ECO:0007669"/>
    <property type="project" value="TreeGrafter"/>
</dbReference>
<dbReference type="PRINTS" id="PR00259">
    <property type="entry name" value="TMFOUR"/>
</dbReference>
<evidence type="ECO:0000256" key="6">
    <source>
        <dbReference type="PIRSR" id="PIRSR002419-1"/>
    </source>
</evidence>
<dbReference type="InterPro" id="IPR008952">
    <property type="entry name" value="Tetraspanin_EC2_sf"/>
</dbReference>
<feature type="transmembrane region" description="Helical" evidence="7">
    <location>
        <begin position="215"/>
        <end position="241"/>
    </location>
</feature>
<evidence type="ECO:0000256" key="4">
    <source>
        <dbReference type="ARBA" id="ARBA00022989"/>
    </source>
</evidence>
<keyword evidence="5 7" id="KW-0472">Membrane</keyword>
<dbReference type="InParanoid" id="A0A1U8D5Q0"/>
<reference evidence="9" key="1">
    <citation type="submission" date="2025-08" db="UniProtKB">
        <authorList>
            <consortium name="RefSeq"/>
        </authorList>
    </citation>
    <scope>IDENTIFICATION</scope>
</reference>
<evidence type="ECO:0000256" key="1">
    <source>
        <dbReference type="ARBA" id="ARBA00004141"/>
    </source>
</evidence>
<feature type="transmembrane region" description="Helical" evidence="7">
    <location>
        <begin position="67"/>
        <end position="89"/>
    </location>
</feature>
<dbReference type="PANTHER" id="PTHR19282:SF377">
    <property type="entry name" value="TETRASPANIN"/>
    <property type="match status" value="1"/>
</dbReference>
<evidence type="ECO:0000256" key="3">
    <source>
        <dbReference type="ARBA" id="ARBA00022692"/>
    </source>
</evidence>
<feature type="disulfide bond" evidence="6">
    <location>
        <begin position="162"/>
        <end position="184"/>
    </location>
</feature>
<dbReference type="InterPro" id="IPR000301">
    <property type="entry name" value="Tetraspanin_animals"/>
</dbReference>
<dbReference type="AlphaFoldDB" id="A0A1U8D5Q0"/>